<comment type="subcellular location">
    <subcellularLocation>
        <location evidence="1">Membrane</location>
    </subcellularLocation>
</comment>
<keyword evidence="2" id="KW-0378">Hydrolase</keyword>
<keyword evidence="4" id="KW-0812">Transmembrane</keyword>
<feature type="domain" description="Penicillin-binding protein transpeptidase" evidence="5">
    <location>
        <begin position="241"/>
        <end position="534"/>
    </location>
</feature>
<keyword evidence="2" id="KW-0121">Carboxypeptidase</keyword>
<proteinExistence type="predicted"/>
<keyword evidence="7" id="KW-0132">Cell division</keyword>
<keyword evidence="3 4" id="KW-0472">Membrane</keyword>
<evidence type="ECO:0000259" key="6">
    <source>
        <dbReference type="Pfam" id="PF03717"/>
    </source>
</evidence>
<dbReference type="PANTHER" id="PTHR30627:SF1">
    <property type="entry name" value="PEPTIDOGLYCAN D,D-TRANSPEPTIDASE FTSI"/>
    <property type="match status" value="1"/>
</dbReference>
<keyword evidence="7" id="KW-0131">Cell cycle</keyword>
<feature type="domain" description="Penicillin-binding protein dimerisation" evidence="6">
    <location>
        <begin position="66"/>
        <end position="178"/>
    </location>
</feature>
<comment type="caution">
    <text evidence="7">The sequence shown here is derived from an EMBL/GenBank/DDBJ whole genome shotgun (WGS) entry which is preliminary data.</text>
</comment>
<evidence type="ECO:0000313" key="8">
    <source>
        <dbReference type="Proteomes" id="UP000095463"/>
    </source>
</evidence>
<dbReference type="InterPro" id="IPR012338">
    <property type="entry name" value="Beta-lactam/transpept-like"/>
</dbReference>
<sequence>MAIITEGAETISLDGGRKARGNLTKARIRWVIVALVLVFGTVGGRLIQLGATVTDSTIEGIERDVITASRPPVLDRNGLEMAVDIRVPSLFAEPRRIIDVEEAVQKLRTVLPDLNEDWLRKRLTGDKGFVWVKRELTPAIEEKIFQLGIPGLDFVTESKRFYPSGQEASHILGSVNIDNQGTMGIEKHMDDDSLALLQSIGLARGNEMTPVNLAIDLRVQHVMYETLQDALVRYKAIAAAGVMMDVKTGEIVALASLPDFDPNNPSTLFQDYNGVKNDRFNRITSGIYELGSTFKTVTLAGALDSGKVRITDQFDARFGVRFGRFTIDDFHGKHRVLSVPEVYKYSSNIGTIKIMQQLGKDDFRAFLGRIGMDKPVPFELPEMRKPKVPDKFSEIVAATSSFGHGLSVSPLHMVRAVAAFVNDGNMVPPTLYKRSEADARQLYEQVISPGTSAEIRYLMRLNALEGSGTQMNKLANGYRVGGKTGTAEKVVGRTYSSDKTFAVFASAFPLDNPRYAMVIIVDEPQDENAQSGHTAGWNAGQVTGRVVQRVAPMLGIAPDFSEMLDTSLVPVELR</sequence>
<dbReference type="SUPFAM" id="SSF56601">
    <property type="entry name" value="beta-lactamase/transpeptidase-like"/>
    <property type="match status" value="1"/>
</dbReference>
<dbReference type="InterPro" id="IPR050515">
    <property type="entry name" value="Beta-lactam/transpept"/>
</dbReference>
<evidence type="ECO:0000259" key="5">
    <source>
        <dbReference type="Pfam" id="PF00905"/>
    </source>
</evidence>
<dbReference type="Gene3D" id="3.40.710.10">
    <property type="entry name" value="DD-peptidase/beta-lactamase superfamily"/>
    <property type="match status" value="1"/>
</dbReference>
<dbReference type="OrthoDB" id="9789078at2"/>
<evidence type="ECO:0000256" key="4">
    <source>
        <dbReference type="SAM" id="Phobius"/>
    </source>
</evidence>
<organism evidence="7 8">
    <name type="scientific">Devosia insulae DS-56</name>
    <dbReference type="NCBI Taxonomy" id="1116389"/>
    <lineage>
        <taxon>Bacteria</taxon>
        <taxon>Pseudomonadati</taxon>
        <taxon>Pseudomonadota</taxon>
        <taxon>Alphaproteobacteria</taxon>
        <taxon>Hyphomicrobiales</taxon>
        <taxon>Devosiaceae</taxon>
        <taxon>Devosia</taxon>
    </lineage>
</organism>
<keyword evidence="2" id="KW-0645">Protease</keyword>
<dbReference type="AlphaFoldDB" id="A0A1E5XIH9"/>
<dbReference type="GO" id="GO:0051301">
    <property type="term" value="P:cell division"/>
    <property type="evidence" value="ECO:0007669"/>
    <property type="project" value="UniProtKB-KW"/>
</dbReference>
<dbReference type="InterPro" id="IPR036138">
    <property type="entry name" value="PBP_dimer_sf"/>
</dbReference>
<protein>
    <submittedName>
        <fullName evidence="7">Cell division protein</fullName>
    </submittedName>
</protein>
<accession>A0A1E5XIH9</accession>
<dbReference type="GO" id="GO:0004180">
    <property type="term" value="F:carboxypeptidase activity"/>
    <property type="evidence" value="ECO:0007669"/>
    <property type="project" value="UniProtKB-KW"/>
</dbReference>
<dbReference type="EMBL" id="LAJE02000379">
    <property type="protein sequence ID" value="OEO28391.1"/>
    <property type="molecule type" value="Genomic_DNA"/>
</dbReference>
<dbReference type="Gene3D" id="3.90.1310.10">
    <property type="entry name" value="Penicillin-binding protein 2a (Domain 2)"/>
    <property type="match status" value="1"/>
</dbReference>
<dbReference type="PANTHER" id="PTHR30627">
    <property type="entry name" value="PEPTIDOGLYCAN D,D-TRANSPEPTIDASE"/>
    <property type="match status" value="1"/>
</dbReference>
<dbReference type="GO" id="GO:0008658">
    <property type="term" value="F:penicillin binding"/>
    <property type="evidence" value="ECO:0007669"/>
    <property type="project" value="InterPro"/>
</dbReference>
<dbReference type="Pfam" id="PF03717">
    <property type="entry name" value="PBP_dimer"/>
    <property type="match status" value="1"/>
</dbReference>
<feature type="transmembrane region" description="Helical" evidence="4">
    <location>
        <begin position="28"/>
        <end position="47"/>
    </location>
</feature>
<dbReference type="GO" id="GO:0005886">
    <property type="term" value="C:plasma membrane"/>
    <property type="evidence" value="ECO:0007669"/>
    <property type="project" value="TreeGrafter"/>
</dbReference>
<evidence type="ECO:0000313" key="7">
    <source>
        <dbReference type="EMBL" id="OEO28391.1"/>
    </source>
</evidence>
<dbReference type="InterPro" id="IPR005311">
    <property type="entry name" value="PBP_dimer"/>
</dbReference>
<keyword evidence="4" id="KW-1133">Transmembrane helix</keyword>
<evidence type="ECO:0000256" key="1">
    <source>
        <dbReference type="ARBA" id="ARBA00004370"/>
    </source>
</evidence>
<evidence type="ECO:0000256" key="3">
    <source>
        <dbReference type="ARBA" id="ARBA00023136"/>
    </source>
</evidence>
<dbReference type="InterPro" id="IPR001460">
    <property type="entry name" value="PCN-bd_Tpept"/>
</dbReference>
<dbReference type="SUPFAM" id="SSF56519">
    <property type="entry name" value="Penicillin binding protein dimerisation domain"/>
    <property type="match status" value="1"/>
</dbReference>
<evidence type="ECO:0000256" key="2">
    <source>
        <dbReference type="ARBA" id="ARBA00022645"/>
    </source>
</evidence>
<keyword evidence="8" id="KW-1185">Reference proteome</keyword>
<dbReference type="RefSeq" id="WP_069912312.1">
    <property type="nucleotide sequence ID" value="NZ_LAJE02000379.1"/>
</dbReference>
<gene>
    <name evidence="7" type="ORF">VW23_004980</name>
</gene>
<reference evidence="7 8" key="1">
    <citation type="journal article" date="2015" name="Genome Announc.">
        <title>Genome Assemblies of Three Soil-Associated Devosia species: D. insulae, D. limi, and D. soli.</title>
        <authorList>
            <person name="Hassan Y.I."/>
            <person name="Lepp D."/>
            <person name="Zhou T."/>
        </authorList>
    </citation>
    <scope>NUCLEOTIDE SEQUENCE [LARGE SCALE GENOMIC DNA]</scope>
    <source>
        <strain evidence="7 8">DS-56</strain>
    </source>
</reference>
<dbReference type="Proteomes" id="UP000095463">
    <property type="component" value="Unassembled WGS sequence"/>
</dbReference>
<dbReference type="Gene3D" id="3.30.450.330">
    <property type="match status" value="1"/>
</dbReference>
<name>A0A1E5XIH9_9HYPH</name>
<dbReference type="GO" id="GO:0071555">
    <property type="term" value="P:cell wall organization"/>
    <property type="evidence" value="ECO:0007669"/>
    <property type="project" value="TreeGrafter"/>
</dbReference>
<dbReference type="Pfam" id="PF00905">
    <property type="entry name" value="Transpeptidase"/>
    <property type="match status" value="1"/>
</dbReference>